<dbReference type="Proteomes" id="UP000543174">
    <property type="component" value="Unassembled WGS sequence"/>
</dbReference>
<protein>
    <recommendedName>
        <fullName evidence="5">DUF3951 domain-containing protein</fullName>
    </recommendedName>
</protein>
<dbReference type="AlphaFoldDB" id="A0A7W3N7Q4"/>
<keyword evidence="2" id="KW-0812">Transmembrane</keyword>
<gene>
    <name evidence="3" type="ORF">HNP21_000973</name>
</gene>
<evidence type="ECO:0000256" key="1">
    <source>
        <dbReference type="SAM" id="MobiDB-lite"/>
    </source>
</evidence>
<evidence type="ECO:0000256" key="2">
    <source>
        <dbReference type="SAM" id="Phobius"/>
    </source>
</evidence>
<evidence type="ECO:0000313" key="3">
    <source>
        <dbReference type="EMBL" id="MBA9037884.1"/>
    </source>
</evidence>
<dbReference type="RefSeq" id="WP_013057456.1">
    <property type="nucleotide sequence ID" value="NZ_CP169254.1"/>
</dbReference>
<feature type="compositionally biased region" description="Basic and acidic residues" evidence="1">
    <location>
        <begin position="52"/>
        <end position="73"/>
    </location>
</feature>
<sequence>MAFSLLILVAILMVSIPLMIIIVKTVWHRKLPRNYYTPFDYLAVQTEEEFHEEQTEREIEEREGDVIKRKSQN</sequence>
<name>A0A7W3N7Q4_PRIAR</name>
<accession>A0A7W3N7Q4</accession>
<keyword evidence="4" id="KW-1185">Reference proteome</keyword>
<dbReference type="Pfam" id="PF13131">
    <property type="entry name" value="DUF3951"/>
    <property type="match status" value="1"/>
</dbReference>
<dbReference type="EMBL" id="JACJHT010000001">
    <property type="protein sequence ID" value="MBA9037884.1"/>
    <property type="molecule type" value="Genomic_DNA"/>
</dbReference>
<organism evidence="3 4">
    <name type="scientific">Priestia aryabhattai</name>
    <name type="common">Bacillus aryabhattai</name>
    <dbReference type="NCBI Taxonomy" id="412384"/>
    <lineage>
        <taxon>Bacteria</taxon>
        <taxon>Bacillati</taxon>
        <taxon>Bacillota</taxon>
        <taxon>Bacilli</taxon>
        <taxon>Bacillales</taxon>
        <taxon>Bacillaceae</taxon>
        <taxon>Priestia</taxon>
    </lineage>
</organism>
<feature type="transmembrane region" description="Helical" evidence="2">
    <location>
        <begin position="6"/>
        <end position="27"/>
    </location>
</feature>
<keyword evidence="2" id="KW-0472">Membrane</keyword>
<keyword evidence="2" id="KW-1133">Transmembrane helix</keyword>
<comment type="caution">
    <text evidence="3">The sequence shown here is derived from an EMBL/GenBank/DDBJ whole genome shotgun (WGS) entry which is preliminary data.</text>
</comment>
<evidence type="ECO:0000313" key="4">
    <source>
        <dbReference type="Proteomes" id="UP000543174"/>
    </source>
</evidence>
<proteinExistence type="predicted"/>
<reference evidence="3" key="1">
    <citation type="submission" date="2020-08" db="EMBL/GenBank/DDBJ databases">
        <title>Functional genomics of gut bacteria from endangered species of beetles.</title>
        <authorList>
            <person name="Carlos-Shanley C."/>
        </authorList>
    </citation>
    <scope>NUCLEOTIDE SEQUENCE [LARGE SCALE GENOMIC DNA]</scope>
    <source>
        <strain evidence="3">S00060</strain>
    </source>
</reference>
<feature type="region of interest" description="Disordered" evidence="1">
    <location>
        <begin position="50"/>
        <end position="73"/>
    </location>
</feature>
<evidence type="ECO:0008006" key="5">
    <source>
        <dbReference type="Google" id="ProtNLM"/>
    </source>
</evidence>
<dbReference type="InterPro" id="IPR025028">
    <property type="entry name" value="DUF3951"/>
</dbReference>